<organism evidence="1">
    <name type="scientific">Arundo donax</name>
    <name type="common">Giant reed</name>
    <name type="synonym">Donax arundinaceus</name>
    <dbReference type="NCBI Taxonomy" id="35708"/>
    <lineage>
        <taxon>Eukaryota</taxon>
        <taxon>Viridiplantae</taxon>
        <taxon>Streptophyta</taxon>
        <taxon>Embryophyta</taxon>
        <taxon>Tracheophyta</taxon>
        <taxon>Spermatophyta</taxon>
        <taxon>Magnoliopsida</taxon>
        <taxon>Liliopsida</taxon>
        <taxon>Poales</taxon>
        <taxon>Poaceae</taxon>
        <taxon>PACMAD clade</taxon>
        <taxon>Arundinoideae</taxon>
        <taxon>Arundineae</taxon>
        <taxon>Arundo</taxon>
    </lineage>
</organism>
<dbReference type="AlphaFoldDB" id="A0A0A9H0C9"/>
<evidence type="ECO:0000313" key="1">
    <source>
        <dbReference type="EMBL" id="JAE28296.1"/>
    </source>
</evidence>
<name>A0A0A9H0C9_ARUDO</name>
<sequence length="53" mass="6117">MLRCSNVLDNLLLILFNPHSQSVVIHSVILLDLARLLVLRPRFPLVYQKKGHL</sequence>
<protein>
    <submittedName>
        <fullName evidence="1">Uncharacterized protein</fullName>
    </submittedName>
</protein>
<proteinExistence type="predicted"/>
<accession>A0A0A9H0C9</accession>
<reference evidence="1" key="2">
    <citation type="journal article" date="2015" name="Data Brief">
        <title>Shoot transcriptome of the giant reed, Arundo donax.</title>
        <authorList>
            <person name="Barrero R.A."/>
            <person name="Guerrero F.D."/>
            <person name="Moolhuijzen P."/>
            <person name="Goolsby J.A."/>
            <person name="Tidwell J."/>
            <person name="Bellgard S.E."/>
            <person name="Bellgard M.I."/>
        </authorList>
    </citation>
    <scope>NUCLEOTIDE SEQUENCE</scope>
    <source>
        <tissue evidence="1">Shoot tissue taken approximately 20 cm above the soil surface</tissue>
    </source>
</reference>
<dbReference type="EMBL" id="GBRH01169600">
    <property type="protein sequence ID" value="JAE28296.1"/>
    <property type="molecule type" value="Transcribed_RNA"/>
</dbReference>
<reference evidence="1" key="1">
    <citation type="submission" date="2014-09" db="EMBL/GenBank/DDBJ databases">
        <authorList>
            <person name="Magalhaes I.L.F."/>
            <person name="Oliveira U."/>
            <person name="Santos F.R."/>
            <person name="Vidigal T.H.D.A."/>
            <person name="Brescovit A.D."/>
            <person name="Santos A.J."/>
        </authorList>
    </citation>
    <scope>NUCLEOTIDE SEQUENCE</scope>
    <source>
        <tissue evidence="1">Shoot tissue taken approximately 20 cm above the soil surface</tissue>
    </source>
</reference>